<evidence type="ECO:0000313" key="2">
    <source>
        <dbReference type="EMBL" id="KAI5415101.1"/>
    </source>
</evidence>
<accession>A0A9D5APW2</accession>
<reference evidence="2 3" key="1">
    <citation type="journal article" date="2022" name="Nat. Genet.">
        <title>Improved pea reference genome and pan-genome highlight genomic features and evolutionary characteristics.</title>
        <authorList>
            <person name="Yang T."/>
            <person name="Liu R."/>
            <person name="Luo Y."/>
            <person name="Hu S."/>
            <person name="Wang D."/>
            <person name="Wang C."/>
            <person name="Pandey M.K."/>
            <person name="Ge S."/>
            <person name="Xu Q."/>
            <person name="Li N."/>
            <person name="Li G."/>
            <person name="Huang Y."/>
            <person name="Saxena R.K."/>
            <person name="Ji Y."/>
            <person name="Li M."/>
            <person name="Yan X."/>
            <person name="He Y."/>
            <person name="Liu Y."/>
            <person name="Wang X."/>
            <person name="Xiang C."/>
            <person name="Varshney R.K."/>
            <person name="Ding H."/>
            <person name="Gao S."/>
            <person name="Zong X."/>
        </authorList>
    </citation>
    <scope>NUCLEOTIDE SEQUENCE [LARGE SCALE GENOMIC DNA]</scope>
    <source>
        <strain evidence="2 3">cv. Zhongwan 6</strain>
    </source>
</reference>
<evidence type="ECO:0000313" key="3">
    <source>
        <dbReference type="Proteomes" id="UP001058974"/>
    </source>
</evidence>
<dbReference type="Pfam" id="PF02721">
    <property type="entry name" value="DUF223"/>
    <property type="match status" value="1"/>
</dbReference>
<sequence length="177" mass="20585">MSRSLILISDLQKVNNVWKNVVRIVDLWTVKERNGQEHFETIIQDIKGNQIHVITKNHNMELWKSRFQEHQTYVIYNGEPLDNDLPLKVCDNMLKVFFTNGTAITKLDILKYPTTSSFSSLIVDFLTGNFQLGRLYDIASKRSYVIGVFRDVVKTQFTREGKKAFINIALSDESYDF</sequence>
<comment type="caution">
    <text evidence="2">The sequence shown here is derived from an EMBL/GenBank/DDBJ whole genome shotgun (WGS) entry which is preliminary data.</text>
</comment>
<evidence type="ECO:0000259" key="1">
    <source>
        <dbReference type="Pfam" id="PF02721"/>
    </source>
</evidence>
<dbReference type="AlphaFoldDB" id="A0A9D5APW2"/>
<gene>
    <name evidence="2" type="ORF">KIW84_040526</name>
</gene>
<dbReference type="Proteomes" id="UP001058974">
    <property type="component" value="Chromosome 4"/>
</dbReference>
<dbReference type="Gramene" id="Psat04G0052600-T1">
    <property type="protein sequence ID" value="KAI5415101.1"/>
    <property type="gene ID" value="KIW84_040526"/>
</dbReference>
<dbReference type="InterPro" id="IPR003871">
    <property type="entry name" value="RFA1B/D_OB_1st"/>
</dbReference>
<dbReference type="Gene3D" id="2.40.50.140">
    <property type="entry name" value="Nucleic acid-binding proteins"/>
    <property type="match status" value="1"/>
</dbReference>
<dbReference type="InterPro" id="IPR012340">
    <property type="entry name" value="NA-bd_OB-fold"/>
</dbReference>
<dbReference type="SUPFAM" id="SSF50249">
    <property type="entry name" value="Nucleic acid-binding proteins"/>
    <property type="match status" value="1"/>
</dbReference>
<protein>
    <recommendedName>
        <fullName evidence="1">Replication protein A 70 kDa DNA-binding subunit B/D first OB fold domain-containing protein</fullName>
    </recommendedName>
</protein>
<name>A0A9D5APW2_PEA</name>
<feature type="domain" description="Replication protein A 70 kDa DNA-binding subunit B/D first OB fold" evidence="1">
    <location>
        <begin position="8"/>
        <end position="106"/>
    </location>
</feature>
<proteinExistence type="predicted"/>
<organism evidence="2 3">
    <name type="scientific">Pisum sativum</name>
    <name type="common">Garden pea</name>
    <name type="synonym">Lathyrus oleraceus</name>
    <dbReference type="NCBI Taxonomy" id="3888"/>
    <lineage>
        <taxon>Eukaryota</taxon>
        <taxon>Viridiplantae</taxon>
        <taxon>Streptophyta</taxon>
        <taxon>Embryophyta</taxon>
        <taxon>Tracheophyta</taxon>
        <taxon>Spermatophyta</taxon>
        <taxon>Magnoliopsida</taxon>
        <taxon>eudicotyledons</taxon>
        <taxon>Gunneridae</taxon>
        <taxon>Pentapetalae</taxon>
        <taxon>rosids</taxon>
        <taxon>fabids</taxon>
        <taxon>Fabales</taxon>
        <taxon>Fabaceae</taxon>
        <taxon>Papilionoideae</taxon>
        <taxon>50 kb inversion clade</taxon>
        <taxon>NPAAA clade</taxon>
        <taxon>Hologalegina</taxon>
        <taxon>IRL clade</taxon>
        <taxon>Fabeae</taxon>
        <taxon>Lathyrus</taxon>
    </lineage>
</organism>
<dbReference type="EMBL" id="JAMSHJ010000004">
    <property type="protein sequence ID" value="KAI5415101.1"/>
    <property type="molecule type" value="Genomic_DNA"/>
</dbReference>
<keyword evidence="3" id="KW-1185">Reference proteome</keyword>